<accession>A0A540LJH5</accession>
<name>A0A540LJH5_MALBA</name>
<proteinExistence type="predicted"/>
<organism evidence="1 2">
    <name type="scientific">Malus baccata</name>
    <name type="common">Siberian crab apple</name>
    <name type="synonym">Pyrus baccata</name>
    <dbReference type="NCBI Taxonomy" id="106549"/>
    <lineage>
        <taxon>Eukaryota</taxon>
        <taxon>Viridiplantae</taxon>
        <taxon>Streptophyta</taxon>
        <taxon>Embryophyta</taxon>
        <taxon>Tracheophyta</taxon>
        <taxon>Spermatophyta</taxon>
        <taxon>Magnoliopsida</taxon>
        <taxon>eudicotyledons</taxon>
        <taxon>Gunneridae</taxon>
        <taxon>Pentapetalae</taxon>
        <taxon>rosids</taxon>
        <taxon>fabids</taxon>
        <taxon>Rosales</taxon>
        <taxon>Rosaceae</taxon>
        <taxon>Amygdaloideae</taxon>
        <taxon>Maleae</taxon>
        <taxon>Malus</taxon>
    </lineage>
</organism>
<dbReference type="Proteomes" id="UP000315295">
    <property type="component" value="Unassembled WGS sequence"/>
</dbReference>
<reference evidence="1 2" key="1">
    <citation type="journal article" date="2019" name="G3 (Bethesda)">
        <title>Sequencing of a Wild Apple (Malus baccata) Genome Unravels the Differences Between Cultivated and Wild Apple Species Regarding Disease Resistance and Cold Tolerance.</title>
        <authorList>
            <person name="Chen X."/>
        </authorList>
    </citation>
    <scope>NUCLEOTIDE SEQUENCE [LARGE SCALE GENOMIC DNA]</scope>
    <source>
        <strain evidence="2">cv. Shandingzi</strain>
        <tissue evidence="1">Leaves</tissue>
    </source>
</reference>
<protein>
    <submittedName>
        <fullName evidence="1">Uncharacterized protein</fullName>
    </submittedName>
</protein>
<dbReference type="EMBL" id="VIEB01000560">
    <property type="protein sequence ID" value="TQD86613.1"/>
    <property type="molecule type" value="Genomic_DNA"/>
</dbReference>
<keyword evidence="2" id="KW-1185">Reference proteome</keyword>
<evidence type="ECO:0000313" key="1">
    <source>
        <dbReference type="EMBL" id="TQD86613.1"/>
    </source>
</evidence>
<comment type="caution">
    <text evidence="1">The sequence shown here is derived from an EMBL/GenBank/DDBJ whole genome shotgun (WGS) entry which is preliminary data.</text>
</comment>
<evidence type="ECO:0000313" key="2">
    <source>
        <dbReference type="Proteomes" id="UP000315295"/>
    </source>
</evidence>
<sequence>MMAWTLTNQTMATLLRSGWSVKQALEDFHSGKEGFGVGSHQAISQDLVPLYGYQ</sequence>
<dbReference type="AlphaFoldDB" id="A0A540LJH5"/>
<gene>
    <name evidence="1" type="ORF">C1H46_027821</name>
</gene>